<sequence length="333" mass="36482">MNRFKKMGLFTATTLILAACGAEGTESEDRRDSAANEEVENTQTVQGGTKATEKEAIIEFSDEDIDALTAEEGEGEDRLDTILERGVIKFGYSGGFAPYNFKDPETGEFTGFETDIAHLIAEDLGVEAEFVTMSFQSLVPATDLNVDHPESIDVALNNHGRTPERAAEHDFTLPYLNSVFGVWVNAESDIETVEDLNGLIAAQSATGSTGDAAKEAGALDFFPVTTATDGRKMVEQGRADFHVMDYNAILWTLQNNPNDKLRVLDETLERPDPVGMAISAGNPKLLNALNKSIEEHTKNGNYSEIYEKYLGEDISVAPEMFDSFKEQANISWD</sequence>
<protein>
    <submittedName>
        <fullName evidence="8">Cystine transport system substrate-binding protein</fullName>
    </submittedName>
</protein>
<name>A0A1M4VZN0_9LACT</name>
<dbReference type="STRING" id="1121025.SAMN02745249_01057"/>
<evidence type="ECO:0000256" key="4">
    <source>
        <dbReference type="RuleBase" id="RU003744"/>
    </source>
</evidence>
<dbReference type="Gene3D" id="3.40.190.10">
    <property type="entry name" value="Periplasmic binding protein-like II"/>
    <property type="match status" value="2"/>
</dbReference>
<dbReference type="AlphaFoldDB" id="A0A1M4VZN0"/>
<comment type="subcellular location">
    <subcellularLocation>
        <location evidence="1">Cell envelope</location>
    </subcellularLocation>
</comment>
<dbReference type="PANTHER" id="PTHR35936">
    <property type="entry name" value="MEMBRANE-BOUND LYTIC MUREIN TRANSGLYCOSYLASE F"/>
    <property type="match status" value="1"/>
</dbReference>
<feature type="domain" description="Solute-binding protein family 3/N-terminal" evidence="7">
    <location>
        <begin position="87"/>
        <end position="313"/>
    </location>
</feature>
<reference evidence="9" key="1">
    <citation type="submission" date="2016-11" db="EMBL/GenBank/DDBJ databases">
        <authorList>
            <person name="Varghese N."/>
            <person name="Submissions S."/>
        </authorList>
    </citation>
    <scope>NUCLEOTIDE SEQUENCE [LARGE SCALE GENOMIC DNA]</scope>
    <source>
        <strain evidence="9">DSM 15692</strain>
    </source>
</reference>
<evidence type="ECO:0000256" key="3">
    <source>
        <dbReference type="ARBA" id="ARBA00022729"/>
    </source>
</evidence>
<accession>A0A1M4VZN0</accession>
<feature type="signal peptide" evidence="6">
    <location>
        <begin position="1"/>
        <end position="21"/>
    </location>
</feature>
<organism evidence="8 9">
    <name type="scientific">Atopostipes suicloacalis DSM 15692</name>
    <dbReference type="NCBI Taxonomy" id="1121025"/>
    <lineage>
        <taxon>Bacteria</taxon>
        <taxon>Bacillati</taxon>
        <taxon>Bacillota</taxon>
        <taxon>Bacilli</taxon>
        <taxon>Lactobacillales</taxon>
        <taxon>Carnobacteriaceae</taxon>
        <taxon>Atopostipes</taxon>
    </lineage>
</organism>
<keyword evidence="3 6" id="KW-0732">Signal</keyword>
<evidence type="ECO:0000256" key="2">
    <source>
        <dbReference type="ARBA" id="ARBA00010333"/>
    </source>
</evidence>
<dbReference type="GO" id="GO:0030313">
    <property type="term" value="C:cell envelope"/>
    <property type="evidence" value="ECO:0007669"/>
    <property type="project" value="UniProtKB-SubCell"/>
</dbReference>
<keyword evidence="9" id="KW-1185">Reference proteome</keyword>
<dbReference type="InterPro" id="IPR018313">
    <property type="entry name" value="SBP_3_CS"/>
</dbReference>
<dbReference type="EMBL" id="FQUF01000013">
    <property type="protein sequence ID" value="SHE74350.1"/>
    <property type="molecule type" value="Genomic_DNA"/>
</dbReference>
<dbReference type="SMART" id="SM00062">
    <property type="entry name" value="PBPb"/>
    <property type="match status" value="1"/>
</dbReference>
<dbReference type="OrthoDB" id="8613538at2"/>
<feature type="region of interest" description="Disordered" evidence="5">
    <location>
        <begin position="22"/>
        <end position="50"/>
    </location>
</feature>
<proteinExistence type="inferred from homology"/>
<feature type="chain" id="PRO_5039515114" evidence="6">
    <location>
        <begin position="22"/>
        <end position="333"/>
    </location>
</feature>
<dbReference type="InterPro" id="IPR001638">
    <property type="entry name" value="Solute-binding_3/MltF_N"/>
</dbReference>
<dbReference type="RefSeq" id="WP_073297424.1">
    <property type="nucleotide sequence ID" value="NZ_FQUF01000013.1"/>
</dbReference>
<dbReference type="PANTHER" id="PTHR35936:SF17">
    <property type="entry name" value="ARGININE-BINDING EXTRACELLULAR PROTEIN ARTP"/>
    <property type="match status" value="1"/>
</dbReference>
<evidence type="ECO:0000256" key="6">
    <source>
        <dbReference type="SAM" id="SignalP"/>
    </source>
</evidence>
<dbReference type="Proteomes" id="UP000184128">
    <property type="component" value="Unassembled WGS sequence"/>
</dbReference>
<gene>
    <name evidence="8" type="ORF">SAMN02745249_01057</name>
</gene>
<dbReference type="PROSITE" id="PS01039">
    <property type="entry name" value="SBP_BACTERIAL_3"/>
    <property type="match status" value="1"/>
</dbReference>
<evidence type="ECO:0000313" key="8">
    <source>
        <dbReference type="EMBL" id="SHE74350.1"/>
    </source>
</evidence>
<dbReference type="SUPFAM" id="SSF53850">
    <property type="entry name" value="Periplasmic binding protein-like II"/>
    <property type="match status" value="1"/>
</dbReference>
<dbReference type="Pfam" id="PF00497">
    <property type="entry name" value="SBP_bac_3"/>
    <property type="match status" value="1"/>
</dbReference>
<evidence type="ECO:0000256" key="1">
    <source>
        <dbReference type="ARBA" id="ARBA00004196"/>
    </source>
</evidence>
<evidence type="ECO:0000256" key="5">
    <source>
        <dbReference type="SAM" id="MobiDB-lite"/>
    </source>
</evidence>
<evidence type="ECO:0000259" key="7">
    <source>
        <dbReference type="SMART" id="SM00062"/>
    </source>
</evidence>
<dbReference type="PROSITE" id="PS51257">
    <property type="entry name" value="PROKAR_LIPOPROTEIN"/>
    <property type="match status" value="1"/>
</dbReference>
<comment type="similarity">
    <text evidence="2 4">Belongs to the bacterial solute-binding protein 3 family.</text>
</comment>
<evidence type="ECO:0000313" key="9">
    <source>
        <dbReference type="Proteomes" id="UP000184128"/>
    </source>
</evidence>